<name>A0ABT7NGV8_9BURK</name>
<evidence type="ECO:0000313" key="2">
    <source>
        <dbReference type="Proteomes" id="UP001174908"/>
    </source>
</evidence>
<dbReference type="EMBL" id="JASZYV010000006">
    <property type="protein sequence ID" value="MDM0047125.1"/>
    <property type="molecule type" value="Genomic_DNA"/>
</dbReference>
<dbReference type="Gene3D" id="3.40.50.300">
    <property type="entry name" value="P-loop containing nucleotide triphosphate hydrolases"/>
    <property type="match status" value="1"/>
</dbReference>
<organism evidence="1 2">
    <name type="scientific">Variovorax dokdonensis</name>
    <dbReference type="NCBI Taxonomy" id="344883"/>
    <lineage>
        <taxon>Bacteria</taxon>
        <taxon>Pseudomonadati</taxon>
        <taxon>Pseudomonadota</taxon>
        <taxon>Betaproteobacteria</taxon>
        <taxon>Burkholderiales</taxon>
        <taxon>Comamonadaceae</taxon>
        <taxon>Variovorax</taxon>
    </lineage>
</organism>
<evidence type="ECO:0000313" key="1">
    <source>
        <dbReference type="EMBL" id="MDM0047125.1"/>
    </source>
</evidence>
<dbReference type="InterPro" id="IPR027417">
    <property type="entry name" value="P-loop_NTPase"/>
</dbReference>
<dbReference type="PANTHER" id="PTHR11669">
    <property type="entry name" value="REPLICATION FACTOR C / DNA POLYMERASE III GAMMA-TAU SUBUNIT"/>
    <property type="match status" value="1"/>
</dbReference>
<keyword evidence="2" id="KW-1185">Reference proteome</keyword>
<proteinExistence type="predicted"/>
<gene>
    <name evidence="1" type="ORF">QTH91_21720</name>
</gene>
<dbReference type="Pfam" id="PF13177">
    <property type="entry name" value="DNA_pol3_delta2"/>
    <property type="match status" value="1"/>
</dbReference>
<protein>
    <submittedName>
        <fullName evidence="1">DNA polymerase III subunit delta</fullName>
    </submittedName>
</protein>
<dbReference type="Proteomes" id="UP001174908">
    <property type="component" value="Unassembled WGS sequence"/>
</dbReference>
<dbReference type="RefSeq" id="WP_286662245.1">
    <property type="nucleotide sequence ID" value="NZ_JASZYV010000006.1"/>
</dbReference>
<dbReference type="SUPFAM" id="SSF52540">
    <property type="entry name" value="P-loop containing nucleoside triphosphate hydrolases"/>
    <property type="match status" value="1"/>
</dbReference>
<dbReference type="PANTHER" id="PTHR11669:SF8">
    <property type="entry name" value="DNA POLYMERASE III SUBUNIT DELTA"/>
    <property type="match status" value="1"/>
</dbReference>
<accession>A0ABT7NGV8</accession>
<sequence>MSEIADTLPDWLQGTLTELLRLRGHALLVEGPSGLGQYELALALSAAWLCEQPKPTGACGHCPSCHSIRVRTHPDLCVLMPESLQLELGWPMDEQTQAELDSKKRKPSKEIRVQAMREAVVFSQRTSSRGRGKVVLVYPAERMNGITANTLLKTLEEPPGDVRFVLASEAAWKLLPTVRSRCMSHAMPWPDTGHAVAWLKLQGVPESEASVLLRAAGGRPQDALALAGSGVTAEAWTRLPKAVRRAEVAALGERTPAQAIEALQKLCHDLLAQAVGAEPRFFAAADLPSPPPMRVLSDWSHSLTEAAKSAEHTFNPGLMLESLVSQASVHLNSGGNSKRP</sequence>
<reference evidence="1" key="1">
    <citation type="submission" date="2023-06" db="EMBL/GenBank/DDBJ databases">
        <authorList>
            <person name="Jiang Y."/>
            <person name="Liu Q."/>
        </authorList>
    </citation>
    <scope>NUCLEOTIDE SEQUENCE</scope>
    <source>
        <strain evidence="1">CGMCC 1.12089</strain>
    </source>
</reference>
<comment type="caution">
    <text evidence="1">The sequence shown here is derived from an EMBL/GenBank/DDBJ whole genome shotgun (WGS) entry which is preliminary data.</text>
</comment>
<dbReference type="InterPro" id="IPR050238">
    <property type="entry name" value="DNA_Rep/Repair_Clamp_Loader"/>
</dbReference>